<dbReference type="Gene3D" id="3.90.660.20">
    <property type="entry name" value="Protoporphyrinogen oxidase, mitochondrial, domain 2"/>
    <property type="match status" value="1"/>
</dbReference>
<dbReference type="PANTHER" id="PTHR42923:SF3">
    <property type="entry name" value="PROTOPORPHYRINOGEN OXIDASE"/>
    <property type="match status" value="1"/>
</dbReference>
<dbReference type="InterPro" id="IPR036188">
    <property type="entry name" value="FAD/NAD-bd_sf"/>
</dbReference>
<evidence type="ECO:0000313" key="14">
    <source>
        <dbReference type="Proteomes" id="UP000030408"/>
    </source>
</evidence>
<dbReference type="Proteomes" id="UP000030408">
    <property type="component" value="Unassembled WGS sequence"/>
</dbReference>
<dbReference type="STRING" id="1384057.CD33_03625"/>
<dbReference type="Gene3D" id="3.50.50.60">
    <property type="entry name" value="FAD/NAD(P)-binding domain"/>
    <property type="match status" value="1"/>
</dbReference>
<dbReference type="GO" id="GO:0005737">
    <property type="term" value="C:cytoplasm"/>
    <property type="evidence" value="ECO:0007669"/>
    <property type="project" value="UniProtKB-SubCell"/>
</dbReference>
<dbReference type="OrthoDB" id="9805195at2"/>
<keyword evidence="14" id="KW-1185">Reference proteome</keyword>
<evidence type="ECO:0000256" key="11">
    <source>
        <dbReference type="RuleBase" id="RU364052"/>
    </source>
</evidence>
<comment type="similarity">
    <text evidence="4 11">Belongs to the protoporphyrinogen/coproporphyrinogen oxidase family. Coproporphyrinogen III oxidase subfamily.</text>
</comment>
<gene>
    <name evidence="13" type="ORF">CD33_03625</name>
</gene>
<dbReference type="SUPFAM" id="SSF54373">
    <property type="entry name" value="FAD-linked reductases, C-terminal domain"/>
    <property type="match status" value="1"/>
</dbReference>
<keyword evidence="10 11" id="KW-0350">Heme biosynthesis</keyword>
<evidence type="ECO:0000259" key="12">
    <source>
        <dbReference type="Pfam" id="PF01593"/>
    </source>
</evidence>
<dbReference type="SUPFAM" id="SSF51905">
    <property type="entry name" value="FAD/NAD(P)-binding domain"/>
    <property type="match status" value="1"/>
</dbReference>
<dbReference type="eggNOG" id="COG1232">
    <property type="taxonomic scope" value="Bacteria"/>
</dbReference>
<dbReference type="Pfam" id="PF01593">
    <property type="entry name" value="Amino_oxidase"/>
    <property type="match status" value="1"/>
</dbReference>
<evidence type="ECO:0000256" key="7">
    <source>
        <dbReference type="ARBA" id="ARBA00022630"/>
    </source>
</evidence>
<dbReference type="GO" id="GO:0006783">
    <property type="term" value="P:heme biosynthetic process"/>
    <property type="evidence" value="ECO:0007669"/>
    <property type="project" value="UniProtKB-UniRule"/>
</dbReference>
<dbReference type="GO" id="GO:0004729">
    <property type="term" value="F:oxygen-dependent protoporphyrinogen oxidase activity"/>
    <property type="evidence" value="ECO:0007669"/>
    <property type="project" value="UniProtKB-UniRule"/>
</dbReference>
<dbReference type="InterPro" id="IPR002937">
    <property type="entry name" value="Amino_oxidase"/>
</dbReference>
<comment type="function">
    <text evidence="11">Involved in coproporphyrin-dependent heme b biosynthesis. Catalyzes the oxidation of coproporphyrinogen III to coproporphyrin III.</text>
</comment>
<comment type="pathway">
    <text evidence="3 11">Porphyrin-containing compound metabolism; protoheme biosynthesis.</text>
</comment>
<dbReference type="NCBIfam" id="TIGR00562">
    <property type="entry name" value="proto_IX_ox"/>
    <property type="match status" value="1"/>
</dbReference>
<evidence type="ECO:0000256" key="9">
    <source>
        <dbReference type="ARBA" id="ARBA00023002"/>
    </source>
</evidence>
<comment type="catalytic activity">
    <reaction evidence="1">
        <text>coproporphyrinogen III + 3 O2 = coproporphyrin III + 3 H2O2</text>
        <dbReference type="Rhea" id="RHEA:43436"/>
        <dbReference type="ChEBI" id="CHEBI:15379"/>
        <dbReference type="ChEBI" id="CHEBI:16240"/>
        <dbReference type="ChEBI" id="CHEBI:57309"/>
        <dbReference type="ChEBI" id="CHEBI:131725"/>
        <dbReference type="EC" id="1.3.3.15"/>
    </reaction>
    <physiologicalReaction direction="left-to-right" evidence="1">
        <dbReference type="Rhea" id="RHEA:43437"/>
    </physiologicalReaction>
</comment>
<dbReference type="EC" id="1.3.3.15" evidence="5 11"/>
<reference evidence="13 14" key="1">
    <citation type="submission" date="2014-02" db="EMBL/GenBank/DDBJ databases">
        <title>Draft genome sequence of Lysinibacillus sinduriensis JCM 15800.</title>
        <authorList>
            <person name="Zhang F."/>
            <person name="Wang G."/>
            <person name="Zhang L."/>
        </authorList>
    </citation>
    <scope>NUCLEOTIDE SEQUENCE [LARGE SCALE GENOMIC DNA]</scope>
    <source>
        <strain evidence="13 14">JCM 15800</strain>
    </source>
</reference>
<evidence type="ECO:0000256" key="2">
    <source>
        <dbReference type="ARBA" id="ARBA00001974"/>
    </source>
</evidence>
<keyword evidence="11" id="KW-0963">Cytoplasm</keyword>
<sequence>MKTVVVVGGGITGLCTLHYLKRQAPGDEPVRYILAEKNGYLGGKMHTVNASGFIMETGADSIVARHPNVLELVRELDFEQELVYNETGISYIHTNNQLHAIPAGSTFGIPMNVESLQASTLISEEGKQRVLEDAQIPNDRFTKNSSIGDFLEYFLGKEIVQKQIAPVLAGVYSGDLYQLSLASTLPYLVDYKNDYGSIMKGFEANKEQFDKAANKKFISFRNGLSALINRLEELLPDIEFYKNTETTSVKRKGDLYEVCFSDGKMVHADVVVLAVPNNVVQKVLKDGDMDSNLSKFSNASALTIYLGFDLPDSVLPADGTGFIVSHNSDLVCNASTWTSRKWKHTSSNGNLLVRLFYKNSNPRYEELAAMTDEELAKVALEDVKLSLDIEEKPIVVHVAKWINMMPKYDLAHKEALDTLLDDLHSKYPNLYIAGSSYFGVGIGACIENGKNTADKVLRSLASMENK</sequence>
<dbReference type="InterPro" id="IPR050464">
    <property type="entry name" value="Zeta_carotene_desat/Oxidored"/>
</dbReference>
<comment type="cofactor">
    <cofactor evidence="2 11">
        <name>FAD</name>
        <dbReference type="ChEBI" id="CHEBI:57692"/>
    </cofactor>
</comment>
<feature type="domain" description="Amine oxidase" evidence="12">
    <location>
        <begin position="11"/>
        <end position="457"/>
    </location>
</feature>
<comment type="caution">
    <text evidence="13">The sequence shown here is derived from an EMBL/GenBank/DDBJ whole genome shotgun (WGS) entry which is preliminary data.</text>
</comment>
<evidence type="ECO:0000256" key="3">
    <source>
        <dbReference type="ARBA" id="ARBA00004744"/>
    </source>
</evidence>
<protein>
    <recommendedName>
        <fullName evidence="6 11">Coproporphyrinogen III oxidase</fullName>
        <ecNumber evidence="5 11">1.3.3.15</ecNumber>
    </recommendedName>
</protein>
<dbReference type="PANTHER" id="PTHR42923">
    <property type="entry name" value="PROTOPORPHYRINOGEN OXIDASE"/>
    <property type="match status" value="1"/>
</dbReference>
<dbReference type="EMBL" id="JPVO01000040">
    <property type="protein sequence ID" value="KGR77207.1"/>
    <property type="molecule type" value="Genomic_DNA"/>
</dbReference>
<evidence type="ECO:0000256" key="1">
    <source>
        <dbReference type="ARBA" id="ARBA00001755"/>
    </source>
</evidence>
<dbReference type="InterPro" id="IPR004572">
    <property type="entry name" value="Protoporphyrinogen_oxidase"/>
</dbReference>
<accession>A0A0A3IQV2</accession>
<name>A0A0A3IQV2_9BACL</name>
<keyword evidence="7 11" id="KW-0285">Flavoprotein</keyword>
<evidence type="ECO:0000256" key="10">
    <source>
        <dbReference type="ARBA" id="ARBA00023133"/>
    </source>
</evidence>
<evidence type="ECO:0000256" key="5">
    <source>
        <dbReference type="ARBA" id="ARBA00012402"/>
    </source>
</evidence>
<comment type="subcellular location">
    <subcellularLocation>
        <location evidence="11">Cytoplasm</location>
    </subcellularLocation>
</comment>
<evidence type="ECO:0000256" key="8">
    <source>
        <dbReference type="ARBA" id="ARBA00022827"/>
    </source>
</evidence>
<proteinExistence type="inferred from homology"/>
<dbReference type="UniPathway" id="UPA00252"/>
<keyword evidence="8 11" id="KW-0274">FAD</keyword>
<dbReference type="Gene3D" id="1.10.3110.10">
    <property type="entry name" value="protoporphyrinogen ix oxidase, domain 3"/>
    <property type="match status" value="1"/>
</dbReference>
<keyword evidence="9 11" id="KW-0560">Oxidoreductase</keyword>
<organism evidence="13 14">
    <name type="scientific">Ureibacillus sinduriensis BLB-1 = JCM 15800</name>
    <dbReference type="NCBI Taxonomy" id="1384057"/>
    <lineage>
        <taxon>Bacteria</taxon>
        <taxon>Bacillati</taxon>
        <taxon>Bacillota</taxon>
        <taxon>Bacilli</taxon>
        <taxon>Bacillales</taxon>
        <taxon>Caryophanaceae</taxon>
        <taxon>Ureibacillus</taxon>
    </lineage>
</organism>
<evidence type="ECO:0000256" key="4">
    <source>
        <dbReference type="ARBA" id="ARBA00008310"/>
    </source>
</evidence>
<dbReference type="RefSeq" id="WP_036198296.1">
    <property type="nucleotide sequence ID" value="NZ_AVCY01000016.1"/>
</dbReference>
<evidence type="ECO:0000313" key="13">
    <source>
        <dbReference type="EMBL" id="KGR77207.1"/>
    </source>
</evidence>
<evidence type="ECO:0000256" key="6">
    <source>
        <dbReference type="ARBA" id="ARBA00019046"/>
    </source>
</evidence>
<dbReference type="AlphaFoldDB" id="A0A0A3IQV2"/>